<dbReference type="CDD" id="cd02270">
    <property type="entry name" value="meso-DAPDH_N"/>
    <property type="match status" value="1"/>
</dbReference>
<dbReference type="EMBL" id="CAJNBJ010000016">
    <property type="protein sequence ID" value="CAE6759206.1"/>
    <property type="molecule type" value="Genomic_DNA"/>
</dbReference>
<keyword evidence="2" id="KW-0560">Oxidoreductase</keyword>
<dbReference type="SUPFAM" id="SSF51735">
    <property type="entry name" value="NAD(P)-binding Rossmann-fold domains"/>
    <property type="match status" value="1"/>
</dbReference>
<name>A0ABN7LT12_9BACT</name>
<proteinExistence type="predicted"/>
<comment type="caution">
    <text evidence="2">The sequence shown here is derived from an EMBL/GenBank/DDBJ whole genome shotgun (WGS) entry which is preliminary data.</text>
</comment>
<dbReference type="Gene3D" id="3.30.360.10">
    <property type="entry name" value="Dihydrodipicolinate Reductase, domain 2"/>
    <property type="match status" value="1"/>
</dbReference>
<dbReference type="InterPro" id="IPR028939">
    <property type="entry name" value="P5C_Rdtase_cat_N"/>
</dbReference>
<dbReference type="InterPro" id="IPR036291">
    <property type="entry name" value="NAD(P)-bd_dom_sf"/>
</dbReference>
<protein>
    <submittedName>
        <fullName evidence="2">Meso-diaminopimelate D-dehydrogenase</fullName>
        <ecNumber evidence="2">1.4.1.16</ecNumber>
    </submittedName>
</protein>
<evidence type="ECO:0000313" key="2">
    <source>
        <dbReference type="EMBL" id="CAE6759206.1"/>
    </source>
</evidence>
<accession>A0ABN7LT12</accession>
<evidence type="ECO:0000259" key="1">
    <source>
        <dbReference type="Pfam" id="PF03807"/>
    </source>
</evidence>
<dbReference type="Pfam" id="PF03807">
    <property type="entry name" value="F420_oxidored"/>
    <property type="match status" value="1"/>
</dbReference>
<dbReference type="GO" id="GO:0047850">
    <property type="term" value="F:diaminopimelate dehydrogenase activity"/>
    <property type="evidence" value="ECO:0007669"/>
    <property type="project" value="UniProtKB-EC"/>
</dbReference>
<keyword evidence="3" id="KW-1185">Reference proteome</keyword>
<reference evidence="2 3" key="1">
    <citation type="submission" date="2021-02" db="EMBL/GenBank/DDBJ databases">
        <authorList>
            <person name="Han P."/>
        </authorList>
    </citation>
    <scope>NUCLEOTIDE SEQUENCE [LARGE SCALE GENOMIC DNA]</scope>
    <source>
        <strain evidence="2">Candidatus Nitrospira sp. ZN2</strain>
    </source>
</reference>
<feature type="domain" description="Pyrroline-5-carboxylate reductase catalytic N-terminal" evidence="1">
    <location>
        <begin position="13"/>
        <end position="90"/>
    </location>
</feature>
<sequence length="310" mass="33572">MNATGQKGNNTIRLAVVGFGKVGKACAESLIESKDLVLAAIVRRLDSLAQVLPDAFSKIPIVSHTAQVQQVEGALLCVPMAQVLDTAHECLQHGIPIIESSVLHGEAFQAHRDAMHRLAMRYEVPAIVGAGWDPGALSFLRSLFALLVPEGNIEIRHRVAASLRHTAMARQVVGVKEALCTEQLAADGTRQRYVYVELAKGVDPDRVAAAIRADPLFFGEETLVFPVESIAALEQEGRGIVLERRSAPGSSGHQRFLFEARFDESLLTARMMLAAARALPGLKPGAHSLFDLPISALWGEQAHNAERSWL</sequence>
<dbReference type="SUPFAM" id="SSF55347">
    <property type="entry name" value="Glyceraldehyde-3-phosphate dehydrogenase-like, C-terminal domain"/>
    <property type="match status" value="1"/>
</dbReference>
<evidence type="ECO:0000313" key="3">
    <source>
        <dbReference type="Proteomes" id="UP000675880"/>
    </source>
</evidence>
<dbReference type="Gene3D" id="3.40.50.720">
    <property type="entry name" value="NAD(P)-binding Rossmann-like Domain"/>
    <property type="match status" value="1"/>
</dbReference>
<dbReference type="EC" id="1.4.1.16" evidence="2"/>
<organism evidence="2 3">
    <name type="scientific">Nitrospira defluvii</name>
    <dbReference type="NCBI Taxonomy" id="330214"/>
    <lineage>
        <taxon>Bacteria</taxon>
        <taxon>Pseudomonadati</taxon>
        <taxon>Nitrospirota</taxon>
        <taxon>Nitrospiria</taxon>
        <taxon>Nitrospirales</taxon>
        <taxon>Nitrospiraceae</taxon>
        <taxon>Nitrospira</taxon>
    </lineage>
</organism>
<dbReference type="Proteomes" id="UP000675880">
    <property type="component" value="Unassembled WGS sequence"/>
</dbReference>
<dbReference type="RefSeq" id="WP_246507657.1">
    <property type="nucleotide sequence ID" value="NZ_CAJNBJ010000016.1"/>
</dbReference>
<gene>
    <name evidence="2" type="ORF">NSPZN2_30558</name>
</gene>